<dbReference type="OrthoDB" id="2677436at2"/>
<protein>
    <submittedName>
        <fullName evidence="1">Uncharacterized protein</fullName>
    </submittedName>
</protein>
<evidence type="ECO:0000313" key="1">
    <source>
        <dbReference type="EMBL" id="ASR46249.1"/>
    </source>
</evidence>
<dbReference type="EMBL" id="CP020028">
    <property type="protein sequence ID" value="ASR46249.1"/>
    <property type="molecule type" value="Genomic_DNA"/>
</dbReference>
<name>A0A222WIJ2_9BACL</name>
<keyword evidence="2" id="KW-1185">Reference proteome</keyword>
<dbReference type="Proteomes" id="UP000214666">
    <property type="component" value="Chromosome"/>
</dbReference>
<reference evidence="1 2" key="1">
    <citation type="submission" date="2017-03" db="EMBL/GenBank/DDBJ databases">
        <title>Complete genome sequence of Paenibacillus Kribbensis producing bioflocculants.</title>
        <authorList>
            <person name="Lee H.-G."/>
            <person name="Oh H.-M."/>
        </authorList>
    </citation>
    <scope>NUCLEOTIDE SEQUENCE [LARGE SCALE GENOMIC DNA]</scope>
    <source>
        <strain evidence="1 2">AM49</strain>
    </source>
</reference>
<organism evidence="1 2">
    <name type="scientific">Paenibacillus kribbensis</name>
    <dbReference type="NCBI Taxonomy" id="172713"/>
    <lineage>
        <taxon>Bacteria</taxon>
        <taxon>Bacillati</taxon>
        <taxon>Bacillota</taxon>
        <taxon>Bacilli</taxon>
        <taxon>Bacillales</taxon>
        <taxon>Paenibacillaceae</taxon>
        <taxon>Paenibacillus</taxon>
    </lineage>
</organism>
<dbReference type="KEGG" id="pkb:B4V02_05870"/>
<dbReference type="AlphaFoldDB" id="A0A222WIJ2"/>
<accession>A0A222WIJ2</accession>
<dbReference type="RefSeq" id="WP_094154090.1">
    <property type="nucleotide sequence ID" value="NZ_CP020028.1"/>
</dbReference>
<evidence type="ECO:0000313" key="2">
    <source>
        <dbReference type="Proteomes" id="UP000214666"/>
    </source>
</evidence>
<sequence>MPLIKDSKVTTKENNIVLFPKTLDYYQIQLTVMLENERYGEAMAMLRFLMQCQGQEQKQYDEWDALLQWLEAAFPQYVDSGGVTDVVEEDEVGEVELARRHARFKQEQDAGYGNKLLQMAMDGPLSEQTILALEQLSYLELPEIDDALLRWIKEREIHPLLQFRILQTMRRRGMEGIIEIRRGDEKAEIDIEAVPLQPGDFPEQIMRILERVADQTEVHEPTLFYFAQELWSQFVMAVYGTNDYRSMLVEEDGIQDIWAAALHQTVSESLGGNNNEEETRAIYGITDALRFRFEQAYRSMRLFVAAGMNTL</sequence>
<dbReference type="STRING" id="172713.GCA_001705305_04352"/>
<proteinExistence type="predicted"/>
<gene>
    <name evidence="1" type="ORF">B4V02_05870</name>
</gene>